<dbReference type="GO" id="GO:0005737">
    <property type="term" value="C:cytoplasm"/>
    <property type="evidence" value="ECO:0007669"/>
    <property type="project" value="TreeGrafter"/>
</dbReference>
<feature type="region of interest" description="Disordered" evidence="1">
    <location>
        <begin position="529"/>
        <end position="560"/>
    </location>
</feature>
<reference evidence="3" key="1">
    <citation type="submission" date="2021-01" db="EMBL/GenBank/DDBJ databases">
        <authorList>
            <person name="Corre E."/>
            <person name="Pelletier E."/>
            <person name="Niang G."/>
            <person name="Scheremetjew M."/>
            <person name="Finn R."/>
            <person name="Kale V."/>
            <person name="Holt S."/>
            <person name="Cochrane G."/>
            <person name="Meng A."/>
            <person name="Brown T."/>
            <person name="Cohen L."/>
        </authorList>
    </citation>
    <scope>NUCLEOTIDE SEQUENCE</scope>
    <source>
        <strain evidence="3">CCMP1381</strain>
    </source>
</reference>
<dbReference type="InterPro" id="IPR000286">
    <property type="entry name" value="HDACs"/>
</dbReference>
<sequence>MRQTPQNECEKRIPSQLFHVDENKDTMYSSIQGDTPKKKRQTTGPTPKAVRSAKLLVDSTIPIARSSFDAKILGAATVPEETPVVCEVVSSPVVVLAPRECFDHDTGHDHQENSGRLSVLCGPTGALRRDEFEEGGPHALTWRYDAPSAVLADLIRVHDFDYVLDVQRKCRDLQSRIDREAYRSCSGCTSAAVPLPTPSSQCNKENMIAASEGSCVAVFDADTKICAASWTAAVKASGAAIAAVDMVMEGGRGGSNVAMVLGRPPGHHGGPRGAVCDTSSCHSMSDCSNGFCLFNHVAVAASYARYRHGREGIKVAIVDFDIHHGNGTEDIIRNLEPRRVPLPLPPSWPKTFQECYKPWYDETDGEHVFFGSINLVAEGFYPGTGQQSHEETKDTTSATTVPLPPEPRPTLDPKAVKPTIVNVQLDPVGPFDQRARARQTLTQRLNCGKIASQQFRSRVETELLRRLDEFAPDLLFISAGFDGHYDDFYHYLSETDYGWLTDRLVEIMAPRGGKIVSILEGGYSLKPAITPKADKKTKPPMRTRKRQQNTGEDAPTAAAAPDTYNLEVQSGLLVSDGGLVKGVVAHARALCGA</sequence>
<dbReference type="PANTHER" id="PTHR10625:SF26">
    <property type="entry name" value="HISTONE DEACETYLASE DOMAIN-CONTAINING PROTEIN"/>
    <property type="match status" value="1"/>
</dbReference>
<dbReference type="InterPro" id="IPR023696">
    <property type="entry name" value="Ureohydrolase_dom_sf"/>
</dbReference>
<dbReference type="PRINTS" id="PR01270">
    <property type="entry name" value="HDASUPER"/>
</dbReference>
<dbReference type="Pfam" id="PF00850">
    <property type="entry name" value="Hist_deacetyl"/>
    <property type="match status" value="1"/>
</dbReference>
<dbReference type="PANTHER" id="PTHR10625">
    <property type="entry name" value="HISTONE DEACETYLASE HDAC1-RELATED"/>
    <property type="match status" value="1"/>
</dbReference>
<dbReference type="GO" id="GO:0004407">
    <property type="term" value="F:histone deacetylase activity"/>
    <property type="evidence" value="ECO:0007669"/>
    <property type="project" value="TreeGrafter"/>
</dbReference>
<dbReference type="EMBL" id="HBGS01030479">
    <property type="protein sequence ID" value="CAD9428941.1"/>
    <property type="molecule type" value="Transcribed_RNA"/>
</dbReference>
<feature type="domain" description="Histone deacetylase" evidence="2">
    <location>
        <begin position="142"/>
        <end position="526"/>
    </location>
</feature>
<dbReference type="Gene3D" id="3.40.800.20">
    <property type="entry name" value="Histone deacetylase domain"/>
    <property type="match status" value="1"/>
</dbReference>
<proteinExistence type="predicted"/>
<accession>A0A7S2CKY7</accession>
<protein>
    <recommendedName>
        <fullName evidence="2">Histone deacetylase domain-containing protein</fullName>
    </recommendedName>
</protein>
<evidence type="ECO:0000313" key="3">
    <source>
        <dbReference type="EMBL" id="CAD9428941.1"/>
    </source>
</evidence>
<gene>
    <name evidence="3" type="ORF">DSPE1174_LOCUS15547</name>
</gene>
<organism evidence="3">
    <name type="scientific">Octactis speculum</name>
    <dbReference type="NCBI Taxonomy" id="3111310"/>
    <lineage>
        <taxon>Eukaryota</taxon>
        <taxon>Sar</taxon>
        <taxon>Stramenopiles</taxon>
        <taxon>Ochrophyta</taxon>
        <taxon>Dictyochophyceae</taxon>
        <taxon>Dictyochales</taxon>
        <taxon>Dictyochaceae</taxon>
        <taxon>Octactis</taxon>
    </lineage>
</organism>
<feature type="region of interest" description="Disordered" evidence="1">
    <location>
        <begin position="382"/>
        <end position="414"/>
    </location>
</feature>
<dbReference type="GO" id="GO:0040029">
    <property type="term" value="P:epigenetic regulation of gene expression"/>
    <property type="evidence" value="ECO:0007669"/>
    <property type="project" value="TreeGrafter"/>
</dbReference>
<dbReference type="GO" id="GO:0000118">
    <property type="term" value="C:histone deacetylase complex"/>
    <property type="evidence" value="ECO:0007669"/>
    <property type="project" value="TreeGrafter"/>
</dbReference>
<dbReference type="InterPro" id="IPR037138">
    <property type="entry name" value="His_deacetylse_dom_sf"/>
</dbReference>
<dbReference type="SUPFAM" id="SSF52768">
    <property type="entry name" value="Arginase/deacetylase"/>
    <property type="match status" value="1"/>
</dbReference>
<feature type="region of interest" description="Disordered" evidence="1">
    <location>
        <begin position="27"/>
        <end position="49"/>
    </location>
</feature>
<name>A0A7S2CKY7_9STRA</name>
<dbReference type="AlphaFoldDB" id="A0A7S2CKY7"/>
<evidence type="ECO:0000259" key="2">
    <source>
        <dbReference type="Pfam" id="PF00850"/>
    </source>
</evidence>
<feature type="compositionally biased region" description="Basic residues" evidence="1">
    <location>
        <begin position="538"/>
        <end position="547"/>
    </location>
</feature>
<evidence type="ECO:0000256" key="1">
    <source>
        <dbReference type="SAM" id="MobiDB-lite"/>
    </source>
</evidence>
<dbReference type="InterPro" id="IPR023801">
    <property type="entry name" value="His_deacetylse_dom"/>
</dbReference>